<feature type="transmembrane region" description="Helical" evidence="7">
    <location>
        <begin position="184"/>
        <end position="205"/>
    </location>
</feature>
<dbReference type="PANTHER" id="PTHR43386:SF1">
    <property type="entry name" value="D,D-DIPEPTIDE TRANSPORT SYSTEM PERMEASE PROTEIN DDPC-RELATED"/>
    <property type="match status" value="1"/>
</dbReference>
<evidence type="ECO:0000256" key="5">
    <source>
        <dbReference type="ARBA" id="ARBA00022989"/>
    </source>
</evidence>
<sequence length="271" mass="29468">MNLKKAKSIPFYIGVGLIVFLLLVMIISIFYTPYDPNAMDSANRLAAPSMEHLFGTDNFGRDILSRIMEGSQTAFIIGISSVTIGFIFGFLFGAIAGYFGGWFDEVISRFIDAMLAFPGILLAIMLIAVFNTGMTNTIIALGIMSIPSFARITRSSFIQYKEYDFVKASIAKGAGSFRIIFQHILPNAISPILVAVALSFSGAVLSESGLSYLGLGVQPPDPSWGRMLKEAQAYIASAPWYVILTGLAITFLVLGFNLLADGLRDKQDRKA</sequence>
<feature type="domain" description="ABC transmembrane type-1" evidence="8">
    <location>
        <begin position="71"/>
        <end position="260"/>
    </location>
</feature>
<dbReference type="InterPro" id="IPR035906">
    <property type="entry name" value="MetI-like_sf"/>
</dbReference>
<feature type="transmembrane region" description="Helical" evidence="7">
    <location>
        <begin position="74"/>
        <end position="98"/>
    </location>
</feature>
<comment type="similarity">
    <text evidence="7">Belongs to the binding-protein-dependent transport system permease family.</text>
</comment>
<evidence type="ECO:0000256" key="3">
    <source>
        <dbReference type="ARBA" id="ARBA00022475"/>
    </source>
</evidence>
<dbReference type="InterPro" id="IPR050366">
    <property type="entry name" value="BP-dependent_transpt_permease"/>
</dbReference>
<dbReference type="SUPFAM" id="SSF161098">
    <property type="entry name" value="MetI-like"/>
    <property type="match status" value="1"/>
</dbReference>
<keyword evidence="2 7" id="KW-0813">Transport</keyword>
<dbReference type="PANTHER" id="PTHR43386">
    <property type="entry name" value="OLIGOPEPTIDE TRANSPORT SYSTEM PERMEASE PROTEIN APPC"/>
    <property type="match status" value="1"/>
</dbReference>
<evidence type="ECO:0000256" key="1">
    <source>
        <dbReference type="ARBA" id="ARBA00004651"/>
    </source>
</evidence>
<accession>A0ABR5MMG7</accession>
<keyword evidence="3" id="KW-1003">Cell membrane</keyword>
<evidence type="ECO:0000313" key="10">
    <source>
        <dbReference type="Proteomes" id="UP000037854"/>
    </source>
</evidence>
<organism evidence="9 10">
    <name type="scientific">Oceanobacillus caeni</name>
    <dbReference type="NCBI Taxonomy" id="405946"/>
    <lineage>
        <taxon>Bacteria</taxon>
        <taxon>Bacillati</taxon>
        <taxon>Bacillota</taxon>
        <taxon>Bacilli</taxon>
        <taxon>Bacillales</taxon>
        <taxon>Bacillaceae</taxon>
        <taxon>Oceanobacillus</taxon>
    </lineage>
</organism>
<dbReference type="EMBL" id="LGTK01000005">
    <property type="protein sequence ID" value="KPH77854.1"/>
    <property type="molecule type" value="Genomic_DNA"/>
</dbReference>
<dbReference type="InterPro" id="IPR000515">
    <property type="entry name" value="MetI-like"/>
</dbReference>
<dbReference type="CDD" id="cd06261">
    <property type="entry name" value="TM_PBP2"/>
    <property type="match status" value="1"/>
</dbReference>
<evidence type="ECO:0000256" key="7">
    <source>
        <dbReference type="RuleBase" id="RU363032"/>
    </source>
</evidence>
<dbReference type="Proteomes" id="UP000037854">
    <property type="component" value="Unassembled WGS sequence"/>
</dbReference>
<evidence type="ECO:0000256" key="2">
    <source>
        <dbReference type="ARBA" id="ARBA00022448"/>
    </source>
</evidence>
<proteinExistence type="inferred from homology"/>
<comment type="caution">
    <text evidence="9">The sequence shown here is derived from an EMBL/GenBank/DDBJ whole genome shotgun (WGS) entry which is preliminary data.</text>
</comment>
<feature type="transmembrane region" description="Helical" evidence="7">
    <location>
        <begin position="12"/>
        <end position="31"/>
    </location>
</feature>
<evidence type="ECO:0000259" key="8">
    <source>
        <dbReference type="PROSITE" id="PS50928"/>
    </source>
</evidence>
<evidence type="ECO:0000256" key="4">
    <source>
        <dbReference type="ARBA" id="ARBA00022692"/>
    </source>
</evidence>
<reference evidence="9 10" key="1">
    <citation type="submission" date="2015-07" db="EMBL/GenBank/DDBJ databases">
        <title>High-quality draft genome sequence of Oceanobacillus caeni HM6, a bacillus isolated from a human feces.</title>
        <authorList>
            <person name="Kumar J."/>
            <person name="Verma M.K."/>
            <person name="Pandey R."/>
            <person name="Bhambi M."/>
            <person name="Chauhan N."/>
        </authorList>
    </citation>
    <scope>NUCLEOTIDE SEQUENCE [LARGE SCALE GENOMIC DNA]</scope>
    <source>
        <strain evidence="9 10">HM6</strain>
    </source>
</reference>
<keyword evidence="4 7" id="KW-0812">Transmembrane</keyword>
<feature type="transmembrane region" description="Helical" evidence="7">
    <location>
        <begin position="110"/>
        <end position="130"/>
    </location>
</feature>
<dbReference type="Pfam" id="PF00528">
    <property type="entry name" value="BPD_transp_1"/>
    <property type="match status" value="1"/>
</dbReference>
<keyword evidence="6 7" id="KW-0472">Membrane</keyword>
<name>A0ABR5MMG7_9BACI</name>
<dbReference type="PROSITE" id="PS50928">
    <property type="entry name" value="ABC_TM1"/>
    <property type="match status" value="1"/>
</dbReference>
<keyword evidence="10" id="KW-1185">Reference proteome</keyword>
<gene>
    <name evidence="9" type="ORF">AFL42_02540</name>
</gene>
<dbReference type="Gene3D" id="1.10.3720.10">
    <property type="entry name" value="MetI-like"/>
    <property type="match status" value="1"/>
</dbReference>
<evidence type="ECO:0000313" key="9">
    <source>
        <dbReference type="EMBL" id="KPH77854.1"/>
    </source>
</evidence>
<protein>
    <submittedName>
        <fullName evidence="9">Peptide ABC transporter permease</fullName>
    </submittedName>
</protein>
<comment type="subcellular location">
    <subcellularLocation>
        <location evidence="1 7">Cell membrane</location>
        <topology evidence="1 7">Multi-pass membrane protein</topology>
    </subcellularLocation>
</comment>
<feature type="transmembrane region" description="Helical" evidence="7">
    <location>
        <begin position="238"/>
        <end position="260"/>
    </location>
</feature>
<dbReference type="RefSeq" id="WP_047184103.1">
    <property type="nucleotide sequence ID" value="NZ_JARTGE010000027.1"/>
</dbReference>
<evidence type="ECO:0000256" key="6">
    <source>
        <dbReference type="ARBA" id="ARBA00023136"/>
    </source>
</evidence>
<keyword evidence="5 7" id="KW-1133">Transmembrane helix</keyword>